<name>A0AAP6MNL0_9GAMM</name>
<accession>A0AAP6MNL0</accession>
<keyword evidence="1" id="KW-1133">Transmembrane helix</keyword>
<organism evidence="2 3">
    <name type="scientific">Natronospira elongata</name>
    <dbReference type="NCBI Taxonomy" id="3110268"/>
    <lineage>
        <taxon>Bacteria</taxon>
        <taxon>Pseudomonadati</taxon>
        <taxon>Pseudomonadota</taxon>
        <taxon>Gammaproteobacteria</taxon>
        <taxon>Natronospirales</taxon>
        <taxon>Natronospiraceae</taxon>
        <taxon>Natronospira</taxon>
    </lineage>
</organism>
<dbReference type="RefSeq" id="WP_346053528.1">
    <property type="nucleotide sequence ID" value="NZ_JAYGII010000088.1"/>
</dbReference>
<dbReference type="AlphaFoldDB" id="A0AAP6MNL0"/>
<reference evidence="2 3" key="1">
    <citation type="submission" date="2023-12" db="EMBL/GenBank/DDBJ databases">
        <title>Whole-genome sequencing of halo(alkali)philic microorganisms from hypersaline lakes.</title>
        <authorList>
            <person name="Sorokin D.Y."/>
            <person name="Merkel A.Y."/>
            <person name="Messina E."/>
            <person name="Yakimov M."/>
        </authorList>
    </citation>
    <scope>NUCLEOTIDE SEQUENCE [LARGE SCALE GENOMIC DNA]</scope>
    <source>
        <strain evidence="2 3">AB-CW1</strain>
    </source>
</reference>
<proteinExistence type="predicted"/>
<evidence type="ECO:0000313" key="2">
    <source>
        <dbReference type="EMBL" id="MEA5446906.1"/>
    </source>
</evidence>
<dbReference type="EMBL" id="JAYGII010000088">
    <property type="protein sequence ID" value="MEA5446906.1"/>
    <property type="molecule type" value="Genomic_DNA"/>
</dbReference>
<sequence>MKKLLTLPGTWTVPVVLLGLIGLDAATKLLALYWLAGEPFPMPIINGVAWHYMETGLGLLGAFVPESWRGPAHVALAAGCCLGIASGLYAEMVERSPLTLPATMLLATCLSNWGEYFASGVVTRFIVITPPSGDGVMVNIGILAGVLGLALLVAVSIHESVARALRARAAR</sequence>
<feature type="transmembrane region" description="Helical" evidence="1">
    <location>
        <begin position="47"/>
        <end position="64"/>
    </location>
</feature>
<keyword evidence="1" id="KW-0472">Membrane</keyword>
<evidence type="ECO:0000313" key="3">
    <source>
        <dbReference type="Proteomes" id="UP001302316"/>
    </source>
</evidence>
<dbReference type="Proteomes" id="UP001302316">
    <property type="component" value="Unassembled WGS sequence"/>
</dbReference>
<keyword evidence="3" id="KW-1185">Reference proteome</keyword>
<feature type="transmembrane region" description="Helical" evidence="1">
    <location>
        <begin position="12"/>
        <end position="35"/>
    </location>
</feature>
<comment type="caution">
    <text evidence="2">The sequence shown here is derived from an EMBL/GenBank/DDBJ whole genome shotgun (WGS) entry which is preliminary data.</text>
</comment>
<evidence type="ECO:0000256" key="1">
    <source>
        <dbReference type="SAM" id="Phobius"/>
    </source>
</evidence>
<keyword evidence="1" id="KW-0812">Transmembrane</keyword>
<feature type="transmembrane region" description="Helical" evidence="1">
    <location>
        <begin position="70"/>
        <end position="90"/>
    </location>
</feature>
<gene>
    <name evidence="2" type="ORF">VCB98_13845</name>
</gene>
<feature type="transmembrane region" description="Helical" evidence="1">
    <location>
        <begin position="136"/>
        <end position="157"/>
    </location>
</feature>
<protein>
    <submittedName>
        <fullName evidence="2">Uncharacterized protein</fullName>
    </submittedName>
</protein>